<evidence type="ECO:0000313" key="5">
    <source>
        <dbReference type="EMBL" id="KAF9967210.1"/>
    </source>
</evidence>
<protein>
    <submittedName>
        <fullName evidence="5">Uncharacterized protein</fullName>
    </submittedName>
</protein>
<dbReference type="InterPro" id="IPR008928">
    <property type="entry name" value="6-hairpin_glycosidase_sf"/>
</dbReference>
<feature type="compositionally biased region" description="Basic and acidic residues" evidence="4">
    <location>
        <begin position="43"/>
        <end position="62"/>
    </location>
</feature>
<evidence type="ECO:0000256" key="3">
    <source>
        <dbReference type="ARBA" id="ARBA00023295"/>
    </source>
</evidence>
<comment type="caution">
    <text evidence="5">The sequence shown here is derived from an EMBL/GenBank/DDBJ whole genome shotgun (WGS) entry which is preliminary data.</text>
</comment>
<evidence type="ECO:0000256" key="4">
    <source>
        <dbReference type="SAM" id="MobiDB-lite"/>
    </source>
</evidence>
<evidence type="ECO:0000313" key="6">
    <source>
        <dbReference type="Proteomes" id="UP000738359"/>
    </source>
</evidence>
<dbReference type="InterPro" id="IPR002037">
    <property type="entry name" value="Glyco_hydro_8"/>
</dbReference>
<evidence type="ECO:0000256" key="2">
    <source>
        <dbReference type="ARBA" id="ARBA00022801"/>
    </source>
</evidence>
<keyword evidence="2" id="KW-0378">Hydrolase</keyword>
<dbReference type="PRINTS" id="PR00735">
    <property type="entry name" value="GLHYDRLASE8"/>
</dbReference>
<dbReference type="Gene3D" id="1.50.10.10">
    <property type="match status" value="1"/>
</dbReference>
<dbReference type="SUPFAM" id="SSF48208">
    <property type="entry name" value="Six-hairpin glycosidases"/>
    <property type="match status" value="1"/>
</dbReference>
<gene>
    <name evidence="5" type="ORF">BGZ70_010364</name>
</gene>
<feature type="region of interest" description="Disordered" evidence="4">
    <location>
        <begin position="20"/>
        <end position="64"/>
    </location>
</feature>
<name>A0A9P6JCL8_MORAP</name>
<dbReference type="AlphaFoldDB" id="A0A9P6JCL8"/>
<dbReference type="InterPro" id="IPR012341">
    <property type="entry name" value="6hp_glycosidase-like_sf"/>
</dbReference>
<dbReference type="OrthoDB" id="2541080at2759"/>
<reference evidence="5" key="1">
    <citation type="journal article" date="2020" name="Fungal Divers.">
        <title>Resolving the Mortierellaceae phylogeny through synthesis of multi-gene phylogenetics and phylogenomics.</title>
        <authorList>
            <person name="Vandepol N."/>
            <person name="Liber J."/>
            <person name="Desiro A."/>
            <person name="Na H."/>
            <person name="Kennedy M."/>
            <person name="Barry K."/>
            <person name="Grigoriev I.V."/>
            <person name="Miller A.N."/>
            <person name="O'Donnell K."/>
            <person name="Stajich J.E."/>
            <person name="Bonito G."/>
        </authorList>
    </citation>
    <scope>NUCLEOTIDE SEQUENCE</scope>
    <source>
        <strain evidence="5">CK1249</strain>
    </source>
</reference>
<proteinExistence type="inferred from homology"/>
<keyword evidence="3" id="KW-0326">Glycosidase</keyword>
<evidence type="ECO:0000256" key="1">
    <source>
        <dbReference type="ARBA" id="ARBA00009209"/>
    </source>
</evidence>
<dbReference type="Pfam" id="PF01270">
    <property type="entry name" value="Glyco_hydro_8"/>
    <property type="match status" value="1"/>
</dbReference>
<sequence length="437" mass="49785">MGVSQSTVLKIRATILKEGESAVNDPETAAKDPEIAVKGPETAVKDPKRSVKDPESAVRDLEASGLSDIDQDVSETAEDDLPLASTKYEKWRSQYVRPWKDMLYIDYNKRKEVKEEGAVTCSEAIGYGMLISVLMRNQKDFDGLNRWFLKFKNKRGLVAWQQVKYHSSYRNNPEGGDDSATDGDIDVATALLYAGHVWGKSADGKQDYRQLGIDLCKAIWEHDFNHKTYMPLLGDWSEEDKKYLLVTRPSDFILSAFVTFKAEDTERSEQWGKVLEATISTMQRQLKKYPNGLISDFMKGDSKGKFSPVTKEVLESENDKNYNWNSCRVPWRLAAYYLLTQDERVKPIMVAQAKFFTSKKEIKAGYKLNGKAISDRDYGDKAYTAPVALELWALKDKRLGKVLKQLKELESDKSYYGDSIQMLCLLQARDPRGYETK</sequence>
<keyword evidence="6" id="KW-1185">Reference proteome</keyword>
<dbReference type="Proteomes" id="UP000738359">
    <property type="component" value="Unassembled WGS sequence"/>
</dbReference>
<organism evidence="5 6">
    <name type="scientific">Mortierella alpina</name>
    <name type="common">Oleaginous fungus</name>
    <name type="synonym">Mortierella renispora</name>
    <dbReference type="NCBI Taxonomy" id="64518"/>
    <lineage>
        <taxon>Eukaryota</taxon>
        <taxon>Fungi</taxon>
        <taxon>Fungi incertae sedis</taxon>
        <taxon>Mucoromycota</taxon>
        <taxon>Mortierellomycotina</taxon>
        <taxon>Mortierellomycetes</taxon>
        <taxon>Mortierellales</taxon>
        <taxon>Mortierellaceae</taxon>
        <taxon>Mortierella</taxon>
    </lineage>
</organism>
<comment type="similarity">
    <text evidence="1">Belongs to the glycosyl hydrolase 8 (cellulase D) family.</text>
</comment>
<dbReference type="GO" id="GO:0004553">
    <property type="term" value="F:hydrolase activity, hydrolyzing O-glycosyl compounds"/>
    <property type="evidence" value="ECO:0007669"/>
    <property type="project" value="InterPro"/>
</dbReference>
<dbReference type="GO" id="GO:0005975">
    <property type="term" value="P:carbohydrate metabolic process"/>
    <property type="evidence" value="ECO:0007669"/>
    <property type="project" value="InterPro"/>
</dbReference>
<dbReference type="EMBL" id="JAAAHY010000093">
    <property type="protein sequence ID" value="KAF9967210.1"/>
    <property type="molecule type" value="Genomic_DNA"/>
</dbReference>
<accession>A0A9P6JCL8</accession>